<evidence type="ECO:0000259" key="6">
    <source>
        <dbReference type="PROSITE" id="PS50865"/>
    </source>
</evidence>
<reference evidence="7" key="2">
    <citation type="submission" date="2023-05" db="EMBL/GenBank/DDBJ databases">
        <authorList>
            <consortium name="Lawrence Berkeley National Laboratory"/>
            <person name="Steindorff A."/>
            <person name="Hensen N."/>
            <person name="Bonometti L."/>
            <person name="Westerberg I."/>
            <person name="Brannstrom I.O."/>
            <person name="Guillou S."/>
            <person name="Cros-Aarteil S."/>
            <person name="Calhoun S."/>
            <person name="Haridas S."/>
            <person name="Kuo A."/>
            <person name="Mondo S."/>
            <person name="Pangilinan J."/>
            <person name="Riley R."/>
            <person name="Labutti K."/>
            <person name="Andreopoulos B."/>
            <person name="Lipzen A."/>
            <person name="Chen C."/>
            <person name="Yanf M."/>
            <person name="Daum C."/>
            <person name="Ng V."/>
            <person name="Clum A."/>
            <person name="Ohm R."/>
            <person name="Martin F."/>
            <person name="Silar P."/>
            <person name="Natvig D."/>
            <person name="Lalanne C."/>
            <person name="Gautier V."/>
            <person name="Ament-Velasquez S.L."/>
            <person name="Kruys A."/>
            <person name="Hutchinson M.I."/>
            <person name="Powell A.J."/>
            <person name="Barry K."/>
            <person name="Miller A.N."/>
            <person name="Grigoriev I.V."/>
            <person name="Debuchy R."/>
            <person name="Gladieux P."/>
            <person name="Thoren M.H."/>
            <person name="Johannesson H."/>
        </authorList>
    </citation>
    <scope>NUCLEOTIDE SEQUENCE</scope>
    <source>
        <strain evidence="7">CBS 538.74</strain>
    </source>
</reference>
<dbReference type="AlphaFoldDB" id="A0AAN6ZW23"/>
<gene>
    <name evidence="7" type="ORF">C8A00DRAFT_36389</name>
</gene>
<dbReference type="Proteomes" id="UP001302745">
    <property type="component" value="Unassembled WGS sequence"/>
</dbReference>
<dbReference type="InterPro" id="IPR002893">
    <property type="entry name" value="Znf_MYND"/>
</dbReference>
<protein>
    <recommendedName>
        <fullName evidence="6">MYND-type domain-containing protein</fullName>
    </recommendedName>
</protein>
<proteinExistence type="predicted"/>
<name>A0AAN6ZW23_9PEZI</name>
<keyword evidence="2 4" id="KW-0863">Zinc-finger</keyword>
<feature type="domain" description="MYND-type" evidence="6">
    <location>
        <begin position="170"/>
        <end position="223"/>
    </location>
</feature>
<sequence>MPLPDFTTPNIFPPFSALPLTTQDDNPPPNPTTTPSHYLLAEITENMTLTKPTLILTDLTASTFALIFHSRPASGPDTLDFAKLGYKKGATLVIPDARRTPGKSEGKQGFVAVTREQERGVRVVPAGLKNVVGVMERLAERDGVVGHDGDDDDDDDGEEEVQGGRRKKGCENCGASGEGEKRDGGGGGGKGKLMKCTGCGEVEYCCKDCQVKGWSEGGHKADCKVIKAIRAIWP</sequence>
<keyword evidence="8" id="KW-1185">Reference proteome</keyword>
<evidence type="ECO:0000256" key="4">
    <source>
        <dbReference type="PROSITE-ProRule" id="PRU00134"/>
    </source>
</evidence>
<reference evidence="7" key="1">
    <citation type="journal article" date="2023" name="Mol. Phylogenet. Evol.">
        <title>Genome-scale phylogeny and comparative genomics of the fungal order Sordariales.</title>
        <authorList>
            <person name="Hensen N."/>
            <person name="Bonometti L."/>
            <person name="Westerberg I."/>
            <person name="Brannstrom I.O."/>
            <person name="Guillou S."/>
            <person name="Cros-Aarteil S."/>
            <person name="Calhoun S."/>
            <person name="Haridas S."/>
            <person name="Kuo A."/>
            <person name="Mondo S."/>
            <person name="Pangilinan J."/>
            <person name="Riley R."/>
            <person name="LaButti K."/>
            <person name="Andreopoulos B."/>
            <person name="Lipzen A."/>
            <person name="Chen C."/>
            <person name="Yan M."/>
            <person name="Daum C."/>
            <person name="Ng V."/>
            <person name="Clum A."/>
            <person name="Steindorff A."/>
            <person name="Ohm R.A."/>
            <person name="Martin F."/>
            <person name="Silar P."/>
            <person name="Natvig D.O."/>
            <person name="Lalanne C."/>
            <person name="Gautier V."/>
            <person name="Ament-Velasquez S.L."/>
            <person name="Kruys A."/>
            <person name="Hutchinson M.I."/>
            <person name="Powell A.J."/>
            <person name="Barry K."/>
            <person name="Miller A.N."/>
            <person name="Grigoriev I.V."/>
            <person name="Debuchy R."/>
            <person name="Gladieux P."/>
            <person name="Hiltunen Thoren M."/>
            <person name="Johannesson H."/>
        </authorList>
    </citation>
    <scope>NUCLEOTIDE SEQUENCE</scope>
    <source>
        <strain evidence="7">CBS 538.74</strain>
    </source>
</reference>
<dbReference type="GO" id="GO:0008270">
    <property type="term" value="F:zinc ion binding"/>
    <property type="evidence" value="ECO:0007669"/>
    <property type="project" value="UniProtKB-KW"/>
</dbReference>
<keyword evidence="1" id="KW-0479">Metal-binding</keyword>
<keyword evidence="3" id="KW-0862">Zinc</keyword>
<accession>A0AAN6ZW23</accession>
<evidence type="ECO:0000256" key="3">
    <source>
        <dbReference type="ARBA" id="ARBA00022833"/>
    </source>
</evidence>
<evidence type="ECO:0000256" key="1">
    <source>
        <dbReference type="ARBA" id="ARBA00022723"/>
    </source>
</evidence>
<feature type="region of interest" description="Disordered" evidence="5">
    <location>
        <begin position="142"/>
        <end position="189"/>
    </location>
</feature>
<evidence type="ECO:0000256" key="5">
    <source>
        <dbReference type="SAM" id="MobiDB-lite"/>
    </source>
</evidence>
<dbReference type="EMBL" id="MU857040">
    <property type="protein sequence ID" value="KAK4150966.1"/>
    <property type="molecule type" value="Genomic_DNA"/>
</dbReference>
<comment type="caution">
    <text evidence="7">The sequence shown here is derived from an EMBL/GenBank/DDBJ whole genome shotgun (WGS) entry which is preliminary data.</text>
</comment>
<dbReference type="Gene3D" id="6.10.140.2220">
    <property type="match status" value="1"/>
</dbReference>
<organism evidence="7 8">
    <name type="scientific">Chaetomidium leptoderma</name>
    <dbReference type="NCBI Taxonomy" id="669021"/>
    <lineage>
        <taxon>Eukaryota</taxon>
        <taxon>Fungi</taxon>
        <taxon>Dikarya</taxon>
        <taxon>Ascomycota</taxon>
        <taxon>Pezizomycotina</taxon>
        <taxon>Sordariomycetes</taxon>
        <taxon>Sordariomycetidae</taxon>
        <taxon>Sordariales</taxon>
        <taxon>Chaetomiaceae</taxon>
        <taxon>Chaetomidium</taxon>
    </lineage>
</organism>
<evidence type="ECO:0000256" key="2">
    <source>
        <dbReference type="ARBA" id="ARBA00022771"/>
    </source>
</evidence>
<feature type="compositionally biased region" description="Acidic residues" evidence="5">
    <location>
        <begin position="149"/>
        <end position="161"/>
    </location>
</feature>
<evidence type="ECO:0000313" key="7">
    <source>
        <dbReference type="EMBL" id="KAK4150966.1"/>
    </source>
</evidence>
<dbReference type="Pfam" id="PF01753">
    <property type="entry name" value="zf-MYND"/>
    <property type="match status" value="1"/>
</dbReference>
<dbReference type="PROSITE" id="PS50865">
    <property type="entry name" value="ZF_MYND_2"/>
    <property type="match status" value="1"/>
</dbReference>
<dbReference type="SUPFAM" id="SSF144232">
    <property type="entry name" value="HIT/MYND zinc finger-like"/>
    <property type="match status" value="1"/>
</dbReference>
<evidence type="ECO:0000313" key="8">
    <source>
        <dbReference type="Proteomes" id="UP001302745"/>
    </source>
</evidence>